<dbReference type="AlphaFoldDB" id="A0A1D7UW32"/>
<evidence type="ECO:0000313" key="3">
    <source>
        <dbReference type="Proteomes" id="UP000094197"/>
    </source>
</evidence>
<protein>
    <submittedName>
        <fullName evidence="2">Uncharacterized protein</fullName>
    </submittedName>
</protein>
<name>A0A1D7UW32_9LEPT</name>
<feature type="transmembrane region" description="Helical" evidence="1">
    <location>
        <begin position="47"/>
        <end position="69"/>
    </location>
</feature>
<dbReference type="EMBL" id="CP015217">
    <property type="protein sequence ID" value="AOP33807.1"/>
    <property type="molecule type" value="Genomic_DNA"/>
</dbReference>
<organism evidence="2 3">
    <name type="scientific">Leptospira tipperaryensis</name>
    <dbReference type="NCBI Taxonomy" id="2564040"/>
    <lineage>
        <taxon>Bacteria</taxon>
        <taxon>Pseudomonadati</taxon>
        <taxon>Spirochaetota</taxon>
        <taxon>Spirochaetia</taxon>
        <taxon>Leptospirales</taxon>
        <taxon>Leptospiraceae</taxon>
        <taxon>Leptospira</taxon>
    </lineage>
</organism>
<keyword evidence="3" id="KW-1185">Reference proteome</keyword>
<feature type="transmembrane region" description="Helical" evidence="1">
    <location>
        <begin position="134"/>
        <end position="155"/>
    </location>
</feature>
<evidence type="ECO:0000256" key="1">
    <source>
        <dbReference type="SAM" id="Phobius"/>
    </source>
</evidence>
<dbReference type="RefSeq" id="WP_069607039.1">
    <property type="nucleotide sequence ID" value="NZ_CP015217.1"/>
</dbReference>
<proteinExistence type="predicted"/>
<dbReference type="Proteomes" id="UP000094197">
    <property type="component" value="Chromosome 1"/>
</dbReference>
<accession>A0A1D7UW32</accession>
<dbReference type="OrthoDB" id="332121at2"/>
<gene>
    <name evidence="2" type="ORF">A0128_08095</name>
</gene>
<keyword evidence="1" id="KW-0812">Transmembrane</keyword>
<reference evidence="2 3" key="1">
    <citation type="submission" date="2016-04" db="EMBL/GenBank/DDBJ databases">
        <title>Complete genome seqeunce of Leptospira alstonii serovar Room22.</title>
        <authorList>
            <person name="Nally J.E."/>
            <person name="Bayles D.O."/>
            <person name="Hurley D."/>
            <person name="Fanning S."/>
            <person name="McMahon B.J."/>
            <person name="Arent Z."/>
        </authorList>
    </citation>
    <scope>NUCLEOTIDE SEQUENCE [LARGE SCALE GENOMIC DNA]</scope>
    <source>
        <strain evidence="2 3">GWTS #1</strain>
    </source>
</reference>
<keyword evidence="1" id="KW-0472">Membrane</keyword>
<sequence length="162" mass="18356">MQSFAGVAVTYPRIERKERTFFFALELSAQRNKIVNFLTMTHRTRNAIAISVISLFCISFILGGSYLIYRQKTGITSTASVTACKKIRRAEICNGFWSYDNKIQFGEVENANSDDLGAKIQVLVTQDRAVKPSLTLPIALYLIAFGLALMGLRWWQTEAYRE</sequence>
<keyword evidence="1" id="KW-1133">Transmembrane helix</keyword>
<dbReference type="KEGG" id="laj:A0128_08095"/>
<evidence type="ECO:0000313" key="2">
    <source>
        <dbReference type="EMBL" id="AOP33807.1"/>
    </source>
</evidence>